<dbReference type="SMART" id="SM00184">
    <property type="entry name" value="RING"/>
    <property type="match status" value="1"/>
</dbReference>
<dbReference type="InterPro" id="IPR047153">
    <property type="entry name" value="TRIM45/56/19-like"/>
</dbReference>
<keyword evidence="1" id="KW-0597">Phosphoprotein</keyword>
<dbReference type="InterPro" id="IPR027370">
    <property type="entry name" value="Znf-RING_euk"/>
</dbReference>
<evidence type="ECO:0000313" key="11">
    <source>
        <dbReference type="Proteomes" id="UP001186944"/>
    </source>
</evidence>
<evidence type="ECO:0000259" key="8">
    <source>
        <dbReference type="PROSITE" id="PS50089"/>
    </source>
</evidence>
<dbReference type="CDD" id="cd19776">
    <property type="entry name" value="Bbox2_TRIM25_C-IV"/>
    <property type="match status" value="1"/>
</dbReference>
<dbReference type="EMBL" id="VSWD01000014">
    <property type="protein sequence ID" value="KAK3083198.1"/>
    <property type="molecule type" value="Genomic_DNA"/>
</dbReference>
<dbReference type="Proteomes" id="UP001186944">
    <property type="component" value="Unassembled WGS sequence"/>
</dbReference>
<dbReference type="Gene3D" id="3.30.160.60">
    <property type="entry name" value="Classic Zinc Finger"/>
    <property type="match status" value="1"/>
</dbReference>
<keyword evidence="6" id="KW-0175">Coiled coil</keyword>
<dbReference type="PROSITE" id="PS50089">
    <property type="entry name" value="ZF_RING_2"/>
    <property type="match status" value="1"/>
</dbReference>
<evidence type="ECO:0000256" key="5">
    <source>
        <dbReference type="PROSITE-ProRule" id="PRU00024"/>
    </source>
</evidence>
<dbReference type="SUPFAM" id="SSF57845">
    <property type="entry name" value="B-box zinc-binding domain"/>
    <property type="match status" value="1"/>
</dbReference>
<protein>
    <submittedName>
        <fullName evidence="10">Uncharacterized protein</fullName>
    </submittedName>
</protein>
<organism evidence="10 11">
    <name type="scientific">Pinctada imbricata</name>
    <name type="common">Atlantic pearl-oyster</name>
    <name type="synonym">Pinctada martensii</name>
    <dbReference type="NCBI Taxonomy" id="66713"/>
    <lineage>
        <taxon>Eukaryota</taxon>
        <taxon>Metazoa</taxon>
        <taxon>Spiralia</taxon>
        <taxon>Lophotrochozoa</taxon>
        <taxon>Mollusca</taxon>
        <taxon>Bivalvia</taxon>
        <taxon>Autobranchia</taxon>
        <taxon>Pteriomorphia</taxon>
        <taxon>Pterioida</taxon>
        <taxon>Pterioidea</taxon>
        <taxon>Pteriidae</taxon>
        <taxon>Pinctada</taxon>
    </lineage>
</organism>
<dbReference type="PROSITE" id="PS00518">
    <property type="entry name" value="ZF_RING_1"/>
    <property type="match status" value="1"/>
</dbReference>
<proteinExistence type="predicted"/>
<dbReference type="InterPro" id="IPR011042">
    <property type="entry name" value="6-blade_b-propeller_TolB-like"/>
</dbReference>
<dbReference type="InterPro" id="IPR013083">
    <property type="entry name" value="Znf_RING/FYVE/PHD"/>
</dbReference>
<dbReference type="Gene3D" id="2.120.10.30">
    <property type="entry name" value="TolB, C-terminal domain"/>
    <property type="match status" value="1"/>
</dbReference>
<gene>
    <name evidence="10" type="ORF">FSP39_016507</name>
</gene>
<dbReference type="AlphaFoldDB" id="A0AA88XD68"/>
<dbReference type="SUPFAM" id="SSF57850">
    <property type="entry name" value="RING/U-box"/>
    <property type="match status" value="1"/>
</dbReference>
<evidence type="ECO:0000256" key="7">
    <source>
        <dbReference type="SAM" id="MobiDB-lite"/>
    </source>
</evidence>
<feature type="domain" description="RING-type" evidence="8">
    <location>
        <begin position="16"/>
        <end position="63"/>
    </location>
</feature>
<evidence type="ECO:0000256" key="4">
    <source>
        <dbReference type="ARBA" id="ARBA00022833"/>
    </source>
</evidence>
<dbReference type="InterPro" id="IPR001841">
    <property type="entry name" value="Znf_RING"/>
</dbReference>
<sequence length="649" mass="74768">MANALIIKTAEEQLTCSICFELFEHPKALPCLHTFCRKCIDDHIARHAHIDSPPEGFRCPLCRRFIPAPIGYERNSSEWVKYLEGNHVIVNLLEAYKTPTRIENKLLTCTNHEGKELEFYCFDHSKFVCSICALEHRKCEDVQTREDALPKLKPSSANEDISGYEDSEFLKSETLDSCNEIERLIGDRKTRLLNLEEAETEMLMEIRKLRMKINEKLDDEEEKFKMKFTKRKTKETAKLKSELKKSEKIADRAKETMETLQSLDGDNSVEYDQVRKNIQYCKEKLDSARKKSLFNTMKFQPNETVEIFLQNLDSIGRIRVIQSDGLHEEKEETVINRDFVGSHEEPKTSQIRPKPAPRRNVGSVRPSDRIRSVRLSDMSNNAEAISVQEKNDFVISQSCRKQCWITGMAILPNGEIVMTDYHNETVHLYDSDFNVLSIERISPSSYDVTFVSANEILLTRPDAPDGIITYNVKNRRLEPEKALKIGIHARCLNYNNGTLAVCSQNVVEFFTKDNEYWVFRVKKIFATTKFMYVAVDSHKDVVYLTNQQYPDPEVMALSISGQILWRVTHGELNFPSGIAMLDRNIVIASWDQCKLLQFSESGNHIGTIAMINLAFPWKLCIHDNRILVSQHKSTIDGQSKKTIKVFEIV</sequence>
<dbReference type="GO" id="GO:0008270">
    <property type="term" value="F:zinc ion binding"/>
    <property type="evidence" value="ECO:0007669"/>
    <property type="project" value="UniProtKB-KW"/>
</dbReference>
<feature type="region of interest" description="Disordered" evidence="7">
    <location>
        <begin position="341"/>
        <end position="365"/>
    </location>
</feature>
<reference evidence="10" key="1">
    <citation type="submission" date="2019-08" db="EMBL/GenBank/DDBJ databases">
        <title>The improved chromosome-level genome for the pearl oyster Pinctada fucata martensii using PacBio sequencing and Hi-C.</title>
        <authorList>
            <person name="Zheng Z."/>
        </authorList>
    </citation>
    <scope>NUCLEOTIDE SEQUENCE</scope>
    <source>
        <strain evidence="10">ZZ-2019</strain>
        <tissue evidence="10">Adductor muscle</tissue>
    </source>
</reference>
<dbReference type="InterPro" id="IPR000315">
    <property type="entry name" value="Znf_B-box"/>
</dbReference>
<evidence type="ECO:0000256" key="1">
    <source>
        <dbReference type="ARBA" id="ARBA00022553"/>
    </source>
</evidence>
<name>A0AA88XD68_PINIB</name>
<accession>A0AA88XD68</accession>
<keyword evidence="11" id="KW-1185">Reference proteome</keyword>
<evidence type="ECO:0000256" key="2">
    <source>
        <dbReference type="ARBA" id="ARBA00022723"/>
    </source>
</evidence>
<dbReference type="PANTHER" id="PTHR25462:SF296">
    <property type="entry name" value="MEIOTIC P26, ISOFORM F"/>
    <property type="match status" value="1"/>
</dbReference>
<keyword evidence="2" id="KW-0479">Metal-binding</keyword>
<comment type="caution">
    <text evidence="10">The sequence shown here is derived from an EMBL/GenBank/DDBJ whole genome shotgun (WGS) entry which is preliminary data.</text>
</comment>
<evidence type="ECO:0000256" key="6">
    <source>
        <dbReference type="SAM" id="Coils"/>
    </source>
</evidence>
<dbReference type="Gene3D" id="3.30.40.10">
    <property type="entry name" value="Zinc/RING finger domain, C3HC4 (zinc finger)"/>
    <property type="match status" value="1"/>
</dbReference>
<evidence type="ECO:0000256" key="3">
    <source>
        <dbReference type="ARBA" id="ARBA00022771"/>
    </source>
</evidence>
<evidence type="ECO:0000259" key="9">
    <source>
        <dbReference type="PROSITE" id="PS50119"/>
    </source>
</evidence>
<dbReference type="SUPFAM" id="SSF101898">
    <property type="entry name" value="NHL repeat"/>
    <property type="match status" value="1"/>
</dbReference>
<feature type="domain" description="B box-type" evidence="9">
    <location>
        <begin position="104"/>
        <end position="151"/>
    </location>
</feature>
<dbReference type="PANTHER" id="PTHR25462">
    <property type="entry name" value="BONUS, ISOFORM C-RELATED"/>
    <property type="match status" value="1"/>
</dbReference>
<keyword evidence="3 5" id="KW-0863">Zinc-finger</keyword>
<evidence type="ECO:0000313" key="10">
    <source>
        <dbReference type="EMBL" id="KAK3083198.1"/>
    </source>
</evidence>
<dbReference type="Pfam" id="PF13445">
    <property type="entry name" value="zf-RING_UBOX"/>
    <property type="match status" value="1"/>
</dbReference>
<keyword evidence="4" id="KW-0862">Zinc</keyword>
<dbReference type="Pfam" id="PF00643">
    <property type="entry name" value="zf-B_box"/>
    <property type="match status" value="1"/>
</dbReference>
<dbReference type="PROSITE" id="PS50119">
    <property type="entry name" value="ZF_BBOX"/>
    <property type="match status" value="1"/>
</dbReference>
<feature type="coiled-coil region" evidence="6">
    <location>
        <begin position="203"/>
        <end position="291"/>
    </location>
</feature>
<dbReference type="InterPro" id="IPR017907">
    <property type="entry name" value="Znf_RING_CS"/>
</dbReference>